<gene>
    <name evidence="2" type="ORF">NC653_011432</name>
</gene>
<dbReference type="Proteomes" id="UP001164929">
    <property type="component" value="Chromosome 4"/>
</dbReference>
<evidence type="ECO:0000256" key="1">
    <source>
        <dbReference type="SAM" id="MobiDB-lite"/>
    </source>
</evidence>
<accession>A0AAD6R3K9</accession>
<organism evidence="2 3">
    <name type="scientific">Populus alba x Populus x berolinensis</name>
    <dbReference type="NCBI Taxonomy" id="444605"/>
    <lineage>
        <taxon>Eukaryota</taxon>
        <taxon>Viridiplantae</taxon>
        <taxon>Streptophyta</taxon>
        <taxon>Embryophyta</taxon>
        <taxon>Tracheophyta</taxon>
        <taxon>Spermatophyta</taxon>
        <taxon>Magnoliopsida</taxon>
        <taxon>eudicotyledons</taxon>
        <taxon>Gunneridae</taxon>
        <taxon>Pentapetalae</taxon>
        <taxon>rosids</taxon>
        <taxon>fabids</taxon>
        <taxon>Malpighiales</taxon>
        <taxon>Salicaceae</taxon>
        <taxon>Saliceae</taxon>
        <taxon>Populus</taxon>
    </lineage>
</organism>
<protein>
    <submittedName>
        <fullName evidence="2">Uncharacterized protein</fullName>
    </submittedName>
</protein>
<feature type="compositionally biased region" description="Polar residues" evidence="1">
    <location>
        <begin position="20"/>
        <end position="32"/>
    </location>
</feature>
<evidence type="ECO:0000313" key="3">
    <source>
        <dbReference type="Proteomes" id="UP001164929"/>
    </source>
</evidence>
<proteinExistence type="predicted"/>
<feature type="region of interest" description="Disordered" evidence="1">
    <location>
        <begin position="1"/>
        <end position="32"/>
    </location>
</feature>
<name>A0AAD6R3K9_9ROSI</name>
<sequence length="32" mass="3564">MTLHCPRRSRSPRVEDCLTGLTTGALPNQTHD</sequence>
<keyword evidence="3" id="KW-1185">Reference proteome</keyword>
<reference evidence="2 3" key="1">
    <citation type="journal article" date="2023" name="Mol. Ecol. Resour.">
        <title>Chromosome-level genome assembly of a triploid poplar Populus alba 'Berolinensis'.</title>
        <authorList>
            <person name="Chen S."/>
            <person name="Yu Y."/>
            <person name="Wang X."/>
            <person name="Wang S."/>
            <person name="Zhang T."/>
            <person name="Zhou Y."/>
            <person name="He R."/>
            <person name="Meng N."/>
            <person name="Wang Y."/>
            <person name="Liu W."/>
            <person name="Liu Z."/>
            <person name="Liu J."/>
            <person name="Guo Q."/>
            <person name="Huang H."/>
            <person name="Sederoff R.R."/>
            <person name="Wang G."/>
            <person name="Qu G."/>
            <person name="Chen S."/>
        </authorList>
    </citation>
    <scope>NUCLEOTIDE SEQUENCE [LARGE SCALE GENOMIC DNA]</scope>
    <source>
        <strain evidence="2">SC-2020</strain>
    </source>
</reference>
<comment type="caution">
    <text evidence="2">The sequence shown here is derived from an EMBL/GenBank/DDBJ whole genome shotgun (WGS) entry which is preliminary data.</text>
</comment>
<dbReference type="AlphaFoldDB" id="A0AAD6R3K9"/>
<evidence type="ECO:0000313" key="2">
    <source>
        <dbReference type="EMBL" id="KAJ7000972.1"/>
    </source>
</evidence>
<dbReference type="EMBL" id="JAQIZT010000004">
    <property type="protein sequence ID" value="KAJ7000972.1"/>
    <property type="molecule type" value="Genomic_DNA"/>
</dbReference>
<feature type="compositionally biased region" description="Basic residues" evidence="1">
    <location>
        <begin position="1"/>
        <end position="11"/>
    </location>
</feature>